<dbReference type="GO" id="GO:0050661">
    <property type="term" value="F:NADP binding"/>
    <property type="evidence" value="ECO:0007669"/>
    <property type="project" value="InterPro"/>
</dbReference>
<dbReference type="PANTHER" id="PTHR43303">
    <property type="entry name" value="NADPH DEHYDROGENASE C23G7.10C-RELATED"/>
    <property type="match status" value="1"/>
</dbReference>
<comment type="cofactor">
    <cofactor evidence="1">
        <name>FMN</name>
        <dbReference type="ChEBI" id="CHEBI:58210"/>
    </cofactor>
</comment>
<dbReference type="CDD" id="cd02932">
    <property type="entry name" value="OYE_YqiM_FMN"/>
    <property type="match status" value="1"/>
</dbReference>
<evidence type="ECO:0000313" key="7">
    <source>
        <dbReference type="Proteomes" id="UP000194137"/>
    </source>
</evidence>
<dbReference type="KEGG" id="psin:CAK95_18655"/>
<dbReference type="PANTHER" id="PTHR43303:SF4">
    <property type="entry name" value="NADPH DEHYDROGENASE C23G7.10C-RELATED"/>
    <property type="match status" value="1"/>
</dbReference>
<name>A0A1W6ZU18_9HYPH</name>
<evidence type="ECO:0000256" key="1">
    <source>
        <dbReference type="ARBA" id="ARBA00001917"/>
    </source>
</evidence>
<accession>A0A1W6ZU18</accession>
<reference evidence="6 7" key="1">
    <citation type="submission" date="2017-05" db="EMBL/GenBank/DDBJ databases">
        <title>Full genome sequence of Pseudorhodoplanes sinuspersici.</title>
        <authorList>
            <person name="Dastgheib S.M.M."/>
            <person name="Shavandi M."/>
            <person name="Tirandaz H."/>
        </authorList>
    </citation>
    <scope>NUCLEOTIDE SEQUENCE [LARGE SCALE GENOMIC DNA]</scope>
    <source>
        <strain evidence="6 7">RIPI110</strain>
    </source>
</reference>
<dbReference type="SUPFAM" id="SSF51395">
    <property type="entry name" value="FMN-linked oxidoreductases"/>
    <property type="match status" value="1"/>
</dbReference>
<dbReference type="InterPro" id="IPR001155">
    <property type="entry name" value="OxRdtase_FMN_N"/>
</dbReference>
<dbReference type="GO" id="GO:0003959">
    <property type="term" value="F:NADPH dehydrogenase activity"/>
    <property type="evidence" value="ECO:0007669"/>
    <property type="project" value="InterPro"/>
</dbReference>
<proteinExistence type="predicted"/>
<keyword evidence="3" id="KW-0288">FMN</keyword>
<keyword evidence="2" id="KW-0285">Flavoprotein</keyword>
<keyword evidence="5" id="KW-0560">Oxidoreductase</keyword>
<dbReference type="Proteomes" id="UP000194137">
    <property type="component" value="Chromosome"/>
</dbReference>
<dbReference type="OrthoDB" id="9804454at2"/>
<dbReference type="Gene3D" id="3.20.20.70">
    <property type="entry name" value="Aldolase class I"/>
    <property type="match status" value="1"/>
</dbReference>
<gene>
    <name evidence="6" type="ORF">CAK95_18655</name>
</gene>
<dbReference type="RefSeq" id="WP_086089279.1">
    <property type="nucleotide sequence ID" value="NZ_CP021112.1"/>
</dbReference>
<keyword evidence="7" id="KW-1185">Reference proteome</keyword>
<dbReference type="GO" id="GO:0010181">
    <property type="term" value="F:FMN binding"/>
    <property type="evidence" value="ECO:0007669"/>
    <property type="project" value="InterPro"/>
</dbReference>
<organism evidence="6 7">
    <name type="scientific">Pseudorhodoplanes sinuspersici</name>
    <dbReference type="NCBI Taxonomy" id="1235591"/>
    <lineage>
        <taxon>Bacteria</taxon>
        <taxon>Pseudomonadati</taxon>
        <taxon>Pseudomonadota</taxon>
        <taxon>Alphaproteobacteria</taxon>
        <taxon>Hyphomicrobiales</taxon>
        <taxon>Pseudorhodoplanes</taxon>
    </lineage>
</organism>
<dbReference type="AlphaFoldDB" id="A0A1W6ZU18"/>
<evidence type="ECO:0000313" key="6">
    <source>
        <dbReference type="EMBL" id="ARQ00884.1"/>
    </source>
</evidence>
<keyword evidence="4" id="KW-0521">NADP</keyword>
<sequence length="366" mass="39260">MNSALFEPIRLAGLDLANRIVVSPMCQYSADDGCASDWHMTHLGMLANSGAGLVVVEATGVERHGRITHGCTGLYSDHNEAAMSRVIDHGRRIGTAKFAIQIAHAGRKGSALRPWQGGGPLPAMDDPWQTLAPSALPFGPNWHVPREIAIDEIARVRDSFVSAAERAVRVGFDAIEMHFAHGYLLHEFFSPVSNKRNDAYGGSLENRMRFLRETAQAVRAAVPGHIALGARITASDWLDGGVTIEDAVVLAKALKADGLDYLCVSSGGLTAEARNPNAPGYNADLAARIRAEADIPVRVVGLIVDPKQANEIIAQGKADMVALARAMLDNPHWGWLAADVLGAEVARPPQYQRAGPKLWAGRALQL</sequence>
<protein>
    <submittedName>
        <fullName evidence="6">Oxidoreductase</fullName>
    </submittedName>
</protein>
<evidence type="ECO:0000256" key="2">
    <source>
        <dbReference type="ARBA" id="ARBA00022630"/>
    </source>
</evidence>
<evidence type="ECO:0000256" key="4">
    <source>
        <dbReference type="ARBA" id="ARBA00022857"/>
    </source>
</evidence>
<dbReference type="EMBL" id="CP021112">
    <property type="protein sequence ID" value="ARQ00884.1"/>
    <property type="molecule type" value="Genomic_DNA"/>
</dbReference>
<dbReference type="STRING" id="1235591.CAK95_18655"/>
<dbReference type="Pfam" id="PF00724">
    <property type="entry name" value="Oxidored_FMN"/>
    <property type="match status" value="1"/>
</dbReference>
<dbReference type="InterPro" id="IPR044152">
    <property type="entry name" value="YqjM-like"/>
</dbReference>
<dbReference type="InterPro" id="IPR013785">
    <property type="entry name" value="Aldolase_TIM"/>
</dbReference>
<evidence type="ECO:0000256" key="5">
    <source>
        <dbReference type="ARBA" id="ARBA00023002"/>
    </source>
</evidence>
<evidence type="ECO:0000256" key="3">
    <source>
        <dbReference type="ARBA" id="ARBA00022643"/>
    </source>
</evidence>